<feature type="non-terminal residue" evidence="1">
    <location>
        <position position="42"/>
    </location>
</feature>
<name>A0A382HQ05_9ZZZZ</name>
<gene>
    <name evidence="1" type="ORF">METZ01_LOCUS241999</name>
</gene>
<protein>
    <submittedName>
        <fullName evidence="1">Uncharacterized protein</fullName>
    </submittedName>
</protein>
<accession>A0A382HQ05</accession>
<dbReference type="EMBL" id="UINC01062480">
    <property type="protein sequence ID" value="SVB89145.1"/>
    <property type="molecule type" value="Genomic_DNA"/>
</dbReference>
<reference evidence="1" key="1">
    <citation type="submission" date="2018-05" db="EMBL/GenBank/DDBJ databases">
        <authorList>
            <person name="Lanie J.A."/>
            <person name="Ng W.-L."/>
            <person name="Kazmierczak K.M."/>
            <person name="Andrzejewski T.M."/>
            <person name="Davidsen T.M."/>
            <person name="Wayne K.J."/>
            <person name="Tettelin H."/>
            <person name="Glass J.I."/>
            <person name="Rusch D."/>
            <person name="Podicherti R."/>
            <person name="Tsui H.-C.T."/>
            <person name="Winkler M.E."/>
        </authorList>
    </citation>
    <scope>NUCLEOTIDE SEQUENCE</scope>
</reference>
<sequence length="42" mass="4977">MTITTQARPQRWDQPFGSEMTEADLERLWDIPEIRAKSVLCR</sequence>
<dbReference type="AlphaFoldDB" id="A0A382HQ05"/>
<evidence type="ECO:0000313" key="1">
    <source>
        <dbReference type="EMBL" id="SVB89145.1"/>
    </source>
</evidence>
<organism evidence="1">
    <name type="scientific">marine metagenome</name>
    <dbReference type="NCBI Taxonomy" id="408172"/>
    <lineage>
        <taxon>unclassified sequences</taxon>
        <taxon>metagenomes</taxon>
        <taxon>ecological metagenomes</taxon>
    </lineage>
</organism>
<proteinExistence type="predicted"/>